<organism evidence="2 3">
    <name type="scientific">Sorghum bicolor</name>
    <name type="common">Sorghum</name>
    <name type="synonym">Sorghum vulgare</name>
    <dbReference type="NCBI Taxonomy" id="4558"/>
    <lineage>
        <taxon>Eukaryota</taxon>
        <taxon>Viridiplantae</taxon>
        <taxon>Streptophyta</taxon>
        <taxon>Embryophyta</taxon>
        <taxon>Tracheophyta</taxon>
        <taxon>Spermatophyta</taxon>
        <taxon>Magnoliopsida</taxon>
        <taxon>Liliopsida</taxon>
        <taxon>Poales</taxon>
        <taxon>Poaceae</taxon>
        <taxon>PACMAD clade</taxon>
        <taxon>Panicoideae</taxon>
        <taxon>Andropogonodae</taxon>
        <taxon>Andropogoneae</taxon>
        <taxon>Sorghinae</taxon>
        <taxon>Sorghum</taxon>
    </lineage>
</organism>
<dbReference type="Pfam" id="PF06232">
    <property type="entry name" value="ATS3"/>
    <property type="match status" value="1"/>
</dbReference>
<dbReference type="InterPro" id="IPR010417">
    <property type="entry name" value="Embryo-specific_ATS3"/>
</dbReference>
<dbReference type="SUPFAM" id="SSF49723">
    <property type="entry name" value="Lipase/lipooxygenase domain (PLAT/LH2 domain)"/>
    <property type="match status" value="1"/>
</dbReference>
<proteinExistence type="predicted"/>
<keyword evidence="1" id="KW-0732">Signal</keyword>
<dbReference type="PANTHER" id="PTHR31718:SF31">
    <property type="entry name" value="OS01G0172800 PROTEIN"/>
    <property type="match status" value="1"/>
</dbReference>
<dbReference type="Gramene" id="EES02382">
    <property type="protein sequence ID" value="EES02382"/>
    <property type="gene ID" value="SORBI_3003G050200"/>
</dbReference>
<accession>A0A921ULW4</accession>
<dbReference type="EMBL" id="CM027682">
    <property type="protein sequence ID" value="KAG0536319.1"/>
    <property type="molecule type" value="Genomic_DNA"/>
</dbReference>
<evidence type="ECO:0000256" key="1">
    <source>
        <dbReference type="SAM" id="SignalP"/>
    </source>
</evidence>
<gene>
    <name evidence="2" type="ORF">BDA96_03G053400</name>
</gene>
<name>A0A921ULW4_SORBI</name>
<feature type="chain" id="PRO_5037503080" evidence="1">
    <location>
        <begin position="28"/>
        <end position="189"/>
    </location>
</feature>
<dbReference type="KEGG" id="sbi:8056545"/>
<dbReference type="OMA" id="YGFERCA"/>
<dbReference type="InterPro" id="IPR036392">
    <property type="entry name" value="PLAT/LH2_dom_sf"/>
</dbReference>
<dbReference type="CDD" id="cd00113">
    <property type="entry name" value="PLAT"/>
    <property type="match status" value="1"/>
</dbReference>
<reference evidence="2" key="2">
    <citation type="submission" date="2020-10" db="EMBL/GenBank/DDBJ databases">
        <authorList>
            <person name="Cooper E.A."/>
            <person name="Brenton Z.W."/>
            <person name="Flinn B.S."/>
            <person name="Jenkins J."/>
            <person name="Shu S."/>
            <person name="Flowers D."/>
            <person name="Luo F."/>
            <person name="Wang Y."/>
            <person name="Xia P."/>
            <person name="Barry K."/>
            <person name="Daum C."/>
            <person name="Lipzen A."/>
            <person name="Yoshinaga Y."/>
            <person name="Schmutz J."/>
            <person name="Saski C."/>
            <person name="Vermerris W."/>
            <person name="Kresovich S."/>
        </authorList>
    </citation>
    <scope>NUCLEOTIDE SEQUENCE</scope>
</reference>
<sequence>MASSTVPPQRVALLALAVLYLSLPASSHPLPREAATAAAGEASEPDDAAAAVARRACTYTVQIKTSCSSPRSSADAVSLAFGDAYRNEVYAARLTPRYGFERCATDTFRVSGPCGYGVCYLYLRRSGRAGWTPEWVRVYEPATSATPSTFYYGDPLPDGVWYGFDRCVAAGAGAGAGTSSEPGAAAQAL</sequence>
<dbReference type="PANTHER" id="PTHR31718">
    <property type="entry name" value="PLAT DOMAIN-CONTAINING PROTEIN"/>
    <property type="match status" value="1"/>
</dbReference>
<dbReference type="OrthoDB" id="817978at2759"/>
<feature type="signal peptide" evidence="1">
    <location>
        <begin position="1"/>
        <end position="27"/>
    </location>
</feature>
<evidence type="ECO:0000313" key="2">
    <source>
        <dbReference type="EMBL" id="KAG0536319.1"/>
    </source>
</evidence>
<evidence type="ECO:0000313" key="3">
    <source>
        <dbReference type="Proteomes" id="UP000807115"/>
    </source>
</evidence>
<comment type="caution">
    <text evidence="2">The sequence shown here is derived from an EMBL/GenBank/DDBJ whole genome shotgun (WGS) entry which is preliminary data.</text>
</comment>
<protein>
    <submittedName>
        <fullName evidence="2">Uncharacterized protein</fullName>
    </submittedName>
</protein>
<dbReference type="Proteomes" id="UP000807115">
    <property type="component" value="Chromosome 3"/>
</dbReference>
<dbReference type="AlphaFoldDB" id="A0A921ULW4"/>
<reference evidence="2" key="1">
    <citation type="journal article" date="2019" name="BMC Genomics">
        <title>A new reference genome for Sorghum bicolor reveals high levels of sequence similarity between sweet and grain genotypes: implications for the genetics of sugar metabolism.</title>
        <authorList>
            <person name="Cooper E.A."/>
            <person name="Brenton Z.W."/>
            <person name="Flinn B.S."/>
            <person name="Jenkins J."/>
            <person name="Shu S."/>
            <person name="Flowers D."/>
            <person name="Luo F."/>
            <person name="Wang Y."/>
            <person name="Xia P."/>
            <person name="Barry K."/>
            <person name="Daum C."/>
            <person name="Lipzen A."/>
            <person name="Yoshinaga Y."/>
            <person name="Schmutz J."/>
            <person name="Saski C."/>
            <person name="Vermerris W."/>
            <person name="Kresovich S."/>
        </authorList>
    </citation>
    <scope>NUCLEOTIDE SEQUENCE</scope>
</reference>